<dbReference type="AlphaFoldDB" id="A0A7S3UM90"/>
<dbReference type="PANTHER" id="PTHR45911">
    <property type="entry name" value="C2 DOMAIN-CONTAINING PROTEIN"/>
    <property type="match status" value="1"/>
</dbReference>
<keyword evidence="1" id="KW-0479">Metal-binding</keyword>
<protein>
    <recommendedName>
        <fullName evidence="3">C2 domain-containing protein</fullName>
    </recommendedName>
</protein>
<dbReference type="CDD" id="cd00030">
    <property type="entry name" value="C2"/>
    <property type="match status" value="1"/>
</dbReference>
<gene>
    <name evidence="4" type="ORF">OMAR00292_LOCUS5286</name>
</gene>
<evidence type="ECO:0000256" key="2">
    <source>
        <dbReference type="ARBA" id="ARBA00022837"/>
    </source>
</evidence>
<dbReference type="InterPro" id="IPR035892">
    <property type="entry name" value="C2_domain_sf"/>
</dbReference>
<name>A0A7S3UM90_OXYMA</name>
<evidence type="ECO:0000259" key="3">
    <source>
        <dbReference type="PROSITE" id="PS50004"/>
    </source>
</evidence>
<proteinExistence type="predicted"/>
<organism evidence="4">
    <name type="scientific">Oxyrrhis marina</name>
    <name type="common">Dinoflagellate</name>
    <dbReference type="NCBI Taxonomy" id="2969"/>
    <lineage>
        <taxon>Eukaryota</taxon>
        <taxon>Sar</taxon>
        <taxon>Alveolata</taxon>
        <taxon>Dinophyceae</taxon>
        <taxon>Oxyrrhinales</taxon>
        <taxon>Oxyrrhinaceae</taxon>
        <taxon>Oxyrrhis</taxon>
    </lineage>
</organism>
<dbReference type="InterPro" id="IPR000008">
    <property type="entry name" value="C2_dom"/>
</dbReference>
<sequence>MATISGRVLRANGLPNKDLFSKDDPYVVVKMFDADGNEAGESRTSVKKGNNVEWDGEEAVFNFGNAHLEGRIEFKVWDKDLGPDDLIGESVVPLSAVPFQETEMTLSLGFSRKLSAAGKKTPNGTITVRLLISNHHNWL</sequence>
<dbReference type="PANTHER" id="PTHR45911:SF4">
    <property type="entry name" value="MULTIPLE C2 AND TRANSMEMBRANE DOMAIN-CONTAINING PROTEIN"/>
    <property type="match status" value="1"/>
</dbReference>
<dbReference type="GO" id="GO:0005509">
    <property type="term" value="F:calcium ion binding"/>
    <property type="evidence" value="ECO:0007669"/>
    <property type="project" value="TreeGrafter"/>
</dbReference>
<reference evidence="4" key="1">
    <citation type="submission" date="2021-01" db="EMBL/GenBank/DDBJ databases">
        <authorList>
            <person name="Corre E."/>
            <person name="Pelletier E."/>
            <person name="Niang G."/>
            <person name="Scheremetjew M."/>
            <person name="Finn R."/>
            <person name="Kale V."/>
            <person name="Holt S."/>
            <person name="Cochrane G."/>
            <person name="Meng A."/>
            <person name="Brown T."/>
            <person name="Cohen L."/>
        </authorList>
    </citation>
    <scope>NUCLEOTIDE SEQUENCE</scope>
    <source>
        <strain evidence="4">CCMP1795</strain>
    </source>
</reference>
<accession>A0A7S3UM90</accession>
<feature type="domain" description="C2" evidence="3">
    <location>
        <begin position="1"/>
        <end position="108"/>
    </location>
</feature>
<dbReference type="SMART" id="SM00239">
    <property type="entry name" value="C2"/>
    <property type="match status" value="1"/>
</dbReference>
<dbReference type="GO" id="GO:0016020">
    <property type="term" value="C:membrane"/>
    <property type="evidence" value="ECO:0007669"/>
    <property type="project" value="TreeGrafter"/>
</dbReference>
<dbReference type="Pfam" id="PF00168">
    <property type="entry name" value="C2"/>
    <property type="match status" value="1"/>
</dbReference>
<dbReference type="SUPFAM" id="SSF49562">
    <property type="entry name" value="C2 domain (Calcium/lipid-binding domain, CaLB)"/>
    <property type="match status" value="1"/>
</dbReference>
<keyword evidence="2" id="KW-0106">Calcium</keyword>
<evidence type="ECO:0000313" key="4">
    <source>
        <dbReference type="EMBL" id="CAE0619582.1"/>
    </source>
</evidence>
<dbReference type="EMBL" id="HBIT01010187">
    <property type="protein sequence ID" value="CAE0619582.1"/>
    <property type="molecule type" value="Transcribed_RNA"/>
</dbReference>
<evidence type="ECO:0000256" key="1">
    <source>
        <dbReference type="ARBA" id="ARBA00022723"/>
    </source>
</evidence>
<dbReference type="Gene3D" id="2.60.40.150">
    <property type="entry name" value="C2 domain"/>
    <property type="match status" value="1"/>
</dbReference>
<dbReference type="PROSITE" id="PS50004">
    <property type="entry name" value="C2"/>
    <property type="match status" value="1"/>
</dbReference>